<dbReference type="EMBL" id="JACYFS010000003">
    <property type="protein sequence ID" value="MBD8083167.1"/>
    <property type="molecule type" value="Genomic_DNA"/>
</dbReference>
<dbReference type="CDD" id="cd00305">
    <property type="entry name" value="Cu-Zn_Superoxide_Dismutase"/>
    <property type="match status" value="1"/>
</dbReference>
<sequence length="167" mass="17674">MNLKTITLLGGFALFTVSCGASKTYDILPKSNTTTAGTVSFTESGGEVTLKIKAKNLTPGIHAVHLHEKADCSSPDGESTGGHWNPSKMDHGRWGGEHFHMGDIGNLTADAKGNAELTFKTDKWCLDCVDETKNILGKGMIIHAAADDFQTQPTGNAGGRVGCVEIK</sequence>
<dbReference type="InterPro" id="IPR001424">
    <property type="entry name" value="SOD_Cu_Zn_dom"/>
</dbReference>
<organism evidence="3 4">
    <name type="scientific">Chryseobacterium caseinilyticum</name>
    <dbReference type="NCBI Taxonomy" id="2771428"/>
    <lineage>
        <taxon>Bacteria</taxon>
        <taxon>Pseudomonadati</taxon>
        <taxon>Bacteroidota</taxon>
        <taxon>Flavobacteriia</taxon>
        <taxon>Flavobacteriales</taxon>
        <taxon>Weeksellaceae</taxon>
        <taxon>Chryseobacterium group</taxon>
        <taxon>Chryseobacterium</taxon>
    </lineage>
</organism>
<dbReference type="Pfam" id="PF00080">
    <property type="entry name" value="Sod_Cu"/>
    <property type="match status" value="1"/>
</dbReference>
<comment type="similarity">
    <text evidence="1">Belongs to the Cu-Zn superoxide dismutase family.</text>
</comment>
<accession>A0ABR8ZD40</accession>
<evidence type="ECO:0000313" key="3">
    <source>
        <dbReference type="EMBL" id="MBD8083167.1"/>
    </source>
</evidence>
<comment type="caution">
    <text evidence="3">The sequence shown here is derived from an EMBL/GenBank/DDBJ whole genome shotgun (WGS) entry which is preliminary data.</text>
</comment>
<evidence type="ECO:0000313" key="4">
    <source>
        <dbReference type="Proteomes" id="UP000637299"/>
    </source>
</evidence>
<evidence type="ECO:0000259" key="2">
    <source>
        <dbReference type="Pfam" id="PF00080"/>
    </source>
</evidence>
<dbReference type="Gene3D" id="2.60.40.200">
    <property type="entry name" value="Superoxide dismutase, copper/zinc binding domain"/>
    <property type="match status" value="1"/>
</dbReference>
<evidence type="ECO:0000256" key="1">
    <source>
        <dbReference type="ARBA" id="ARBA00010457"/>
    </source>
</evidence>
<dbReference type="InterPro" id="IPR024134">
    <property type="entry name" value="SOD_Cu/Zn_/chaperone"/>
</dbReference>
<dbReference type="PANTHER" id="PTHR10003">
    <property type="entry name" value="SUPEROXIDE DISMUTASE CU-ZN -RELATED"/>
    <property type="match status" value="1"/>
</dbReference>
<dbReference type="RefSeq" id="WP_191737100.1">
    <property type="nucleotide sequence ID" value="NZ_JACYFS010000003.1"/>
</dbReference>
<dbReference type="Proteomes" id="UP000637299">
    <property type="component" value="Unassembled WGS sequence"/>
</dbReference>
<proteinExistence type="inferred from homology"/>
<dbReference type="InterPro" id="IPR036423">
    <property type="entry name" value="SOD-like_Cu/Zn_dom_sf"/>
</dbReference>
<feature type="domain" description="Superoxide dismutase copper/zinc binding" evidence="2">
    <location>
        <begin position="36"/>
        <end position="166"/>
    </location>
</feature>
<dbReference type="SUPFAM" id="SSF49329">
    <property type="entry name" value="Cu,Zn superoxide dismutase-like"/>
    <property type="match status" value="1"/>
</dbReference>
<gene>
    <name evidence="3" type="ORF">IC610_12150</name>
</gene>
<keyword evidence="4" id="KW-1185">Reference proteome</keyword>
<dbReference type="PROSITE" id="PS51257">
    <property type="entry name" value="PROKAR_LIPOPROTEIN"/>
    <property type="match status" value="1"/>
</dbReference>
<protein>
    <submittedName>
        <fullName evidence="3">Superoxide dismutase family protein</fullName>
    </submittedName>
</protein>
<reference evidence="3 4" key="1">
    <citation type="submission" date="2020-09" db="EMBL/GenBank/DDBJ databases">
        <title>Genome seq and assembly of Chryseobacterium sp.</title>
        <authorList>
            <person name="Chhetri G."/>
        </authorList>
    </citation>
    <scope>NUCLEOTIDE SEQUENCE [LARGE SCALE GENOMIC DNA]</scope>
    <source>
        <strain evidence="3 4">GCR10</strain>
    </source>
</reference>
<name>A0ABR8ZD40_9FLAO</name>